<dbReference type="PATRIC" id="fig|1637645.4.peg.982"/>
<dbReference type="EMBL" id="LATL02000055">
    <property type="protein sequence ID" value="KKD39517.1"/>
    <property type="molecule type" value="Genomic_DNA"/>
</dbReference>
<reference evidence="3 4" key="1">
    <citation type="submission" date="2015-06" db="EMBL/GenBank/DDBJ databases">
        <title>Draft genome assembly of filamentous brackish cyanobacterium Limnoraphis robusta strain CS-951.</title>
        <authorList>
            <person name="Willis A."/>
            <person name="Parks M."/>
            <person name="Burford M.A."/>
        </authorList>
    </citation>
    <scope>NUCLEOTIDE SEQUENCE [LARGE SCALE GENOMIC DNA]</scope>
    <source>
        <strain evidence="3 4">CS-951</strain>
    </source>
</reference>
<sequence length="277" mass="31504">MLIWQADFYRRPLGDTTGQPLWELLICDQSRSIEYLAFCPQSQVNSTWLTQQLQQATQTEKPDVIWVFRPQSLSLMEIAAATLGIPVKPNRRTTTLKQWLQQRVEDYPKLAGYTNEPYKPIDLDKPPPVPIPENLWGDVWRFATLPAGEIVDAFSDRPIPFLEMPDFLHPIHLKLPSTVAVPGIVINGGRQSMQLARWLGENQPVSLHYIPGSPDGLILEAGLVDRWVLATFEDAEVSEAAKMFTERKQLTKGLHFLLVQPDDSGMTYTGFWLLRPE</sequence>
<dbReference type="GO" id="GO:0003723">
    <property type="term" value="F:RNA binding"/>
    <property type="evidence" value="ECO:0007669"/>
    <property type="project" value="InterPro"/>
</dbReference>
<dbReference type="Pfam" id="PF20429">
    <property type="entry name" value="Tab2-like_C"/>
    <property type="match status" value="1"/>
</dbReference>
<dbReference type="PANTHER" id="PTHR34556">
    <property type="match status" value="1"/>
</dbReference>
<organism evidence="3 4">
    <name type="scientific">Limnoraphis robusta CS-951</name>
    <dbReference type="NCBI Taxonomy" id="1637645"/>
    <lineage>
        <taxon>Bacteria</taxon>
        <taxon>Bacillati</taxon>
        <taxon>Cyanobacteriota</taxon>
        <taxon>Cyanophyceae</taxon>
        <taxon>Oscillatoriophycideae</taxon>
        <taxon>Oscillatoriales</taxon>
        <taxon>Sirenicapillariaceae</taxon>
        <taxon>Limnoraphis</taxon>
    </lineage>
</organism>
<dbReference type="Proteomes" id="UP000033607">
    <property type="component" value="Unassembled WGS sequence"/>
</dbReference>
<feature type="domain" description="RNA-binding protein Tab2-like N-terminal" evidence="1">
    <location>
        <begin position="3"/>
        <end position="103"/>
    </location>
</feature>
<evidence type="ECO:0008006" key="5">
    <source>
        <dbReference type="Google" id="ProtNLM"/>
    </source>
</evidence>
<dbReference type="OrthoDB" id="420270at2"/>
<proteinExistence type="predicted"/>
<dbReference type="Pfam" id="PF06485">
    <property type="entry name" value="Tab2-like_N"/>
    <property type="match status" value="1"/>
</dbReference>
<dbReference type="InterPro" id="IPR046761">
    <property type="entry name" value="Tab2-like_C"/>
</dbReference>
<dbReference type="AlphaFoldDB" id="A0A0F5YLH2"/>
<evidence type="ECO:0000259" key="2">
    <source>
        <dbReference type="Pfam" id="PF20429"/>
    </source>
</evidence>
<name>A0A0F5YLH2_9CYAN</name>
<accession>A0A0F5YLH2</accession>
<dbReference type="InterPro" id="IPR009472">
    <property type="entry name" value="Tab2-like"/>
</dbReference>
<dbReference type="PANTHER" id="PTHR34556:SF2">
    <property type="entry name" value="PROTEIN TAB2 HOMOLOG, CHLOROPLASTIC"/>
    <property type="match status" value="1"/>
</dbReference>
<evidence type="ECO:0000313" key="4">
    <source>
        <dbReference type="Proteomes" id="UP000033607"/>
    </source>
</evidence>
<comment type="caution">
    <text evidence="3">The sequence shown here is derived from an EMBL/GenBank/DDBJ whole genome shotgun (WGS) entry which is preliminary data.</text>
</comment>
<dbReference type="RefSeq" id="WP_046277007.1">
    <property type="nucleotide sequence ID" value="NZ_LATL02000055.1"/>
</dbReference>
<gene>
    <name evidence="3" type="ORF">WN50_02920</name>
</gene>
<evidence type="ECO:0000259" key="1">
    <source>
        <dbReference type="Pfam" id="PF06485"/>
    </source>
</evidence>
<protein>
    <recommendedName>
        <fullName evidence="5">DUF1092 family protein</fullName>
    </recommendedName>
</protein>
<evidence type="ECO:0000313" key="3">
    <source>
        <dbReference type="EMBL" id="KKD39517.1"/>
    </source>
</evidence>
<dbReference type="InterPro" id="IPR046760">
    <property type="entry name" value="Tab2-like_N"/>
</dbReference>
<feature type="domain" description="RNA-binding protein Tab2/Atab2 C-terminal" evidence="2">
    <location>
        <begin position="119"/>
        <end position="275"/>
    </location>
</feature>